<keyword evidence="1" id="KW-1133">Transmembrane helix</keyword>
<dbReference type="Proteomes" id="UP000252081">
    <property type="component" value="Unassembled WGS sequence"/>
</dbReference>
<dbReference type="RefSeq" id="WP_113950191.1">
    <property type="nucleotide sequence ID" value="NZ_QNQU01000015.1"/>
</dbReference>
<dbReference type="OrthoDB" id="6400838at2"/>
<dbReference type="EMBL" id="QNQU01000015">
    <property type="protein sequence ID" value="RBQ04978.1"/>
    <property type="molecule type" value="Genomic_DNA"/>
</dbReference>
<accession>A0A366KTW6</accession>
<comment type="caution">
    <text evidence="2">The sequence shown here is derived from an EMBL/GenBank/DDBJ whole genome shotgun (WGS) entry which is preliminary data.</text>
</comment>
<keyword evidence="3" id="KW-1185">Reference proteome</keyword>
<keyword evidence="1" id="KW-0812">Transmembrane</keyword>
<protein>
    <submittedName>
        <fullName evidence="2">Uncharacterized protein</fullName>
    </submittedName>
</protein>
<gene>
    <name evidence="2" type="ORF">DRW42_17850</name>
</gene>
<organism evidence="2 3">
    <name type="scientific">Pedobacter miscanthi</name>
    <dbReference type="NCBI Taxonomy" id="2259170"/>
    <lineage>
        <taxon>Bacteria</taxon>
        <taxon>Pseudomonadati</taxon>
        <taxon>Bacteroidota</taxon>
        <taxon>Sphingobacteriia</taxon>
        <taxon>Sphingobacteriales</taxon>
        <taxon>Sphingobacteriaceae</taxon>
        <taxon>Pedobacter</taxon>
    </lineage>
</organism>
<dbReference type="AlphaFoldDB" id="A0A366KTW6"/>
<name>A0A366KTW6_9SPHI</name>
<keyword evidence="1" id="KW-0472">Membrane</keyword>
<evidence type="ECO:0000256" key="1">
    <source>
        <dbReference type="SAM" id="Phobius"/>
    </source>
</evidence>
<sequence length="180" mass="20337">MKIFPSQSFVLHSDISANEAWNNLSKAISIDQKFFSGFFPKSSEAERFKGYIDQSKFTIQRNLSYRNSFQAEISGEIFTEGNGCKVDVQLSLMPFVKGFLMLWCSLATVFCIMFLFGAIKKHEPNLAFGSLVALGMLGFCYLIVTVGFKSDCEECRKALNVVFKAEPQPIFKGKDWKSDK</sequence>
<proteinExistence type="predicted"/>
<feature type="transmembrane region" description="Helical" evidence="1">
    <location>
        <begin position="100"/>
        <end position="119"/>
    </location>
</feature>
<evidence type="ECO:0000313" key="2">
    <source>
        <dbReference type="EMBL" id="RBQ04978.1"/>
    </source>
</evidence>
<evidence type="ECO:0000313" key="3">
    <source>
        <dbReference type="Proteomes" id="UP000252081"/>
    </source>
</evidence>
<reference evidence="2 3" key="1">
    <citation type="submission" date="2018-07" db="EMBL/GenBank/DDBJ databases">
        <title>A draft genome of a endophytic bacteria, a new species of Pedobacter.</title>
        <authorList>
            <person name="Zhang Z.D."/>
            <person name="Chen Z.J."/>
        </authorList>
    </citation>
    <scope>NUCLEOTIDE SEQUENCE [LARGE SCALE GENOMIC DNA]</scope>
    <source>
        <strain evidence="2 3">RS10</strain>
    </source>
</reference>
<feature type="transmembrane region" description="Helical" evidence="1">
    <location>
        <begin position="126"/>
        <end position="148"/>
    </location>
</feature>